<name>A0A6V8PRI2_9ACTN</name>
<dbReference type="Proteomes" id="UP000569018">
    <property type="component" value="Unassembled WGS sequence"/>
</dbReference>
<evidence type="ECO:0000313" key="16">
    <source>
        <dbReference type="Proteomes" id="UP000588083"/>
    </source>
</evidence>
<dbReference type="EMBL" id="BLRV01000077">
    <property type="protein sequence ID" value="GFP21651.1"/>
    <property type="molecule type" value="Genomic_DNA"/>
</dbReference>
<dbReference type="Proteomes" id="UP000576480">
    <property type="component" value="Unassembled WGS sequence"/>
</dbReference>
<evidence type="ECO:0000313" key="10">
    <source>
        <dbReference type="Proteomes" id="UP000561271"/>
    </source>
</evidence>
<comment type="similarity">
    <text evidence="1">Belongs to the sulfur carrier protein TusA family.</text>
</comment>
<dbReference type="EMBL" id="BLRU01000503">
    <property type="protein sequence ID" value="GFP20545.1"/>
    <property type="molecule type" value="Genomic_DNA"/>
</dbReference>
<dbReference type="InterPro" id="IPR036868">
    <property type="entry name" value="TusA-like_sf"/>
</dbReference>
<evidence type="ECO:0000313" key="8">
    <source>
        <dbReference type="EMBL" id="GFP37606.1"/>
    </source>
</evidence>
<dbReference type="EMBL" id="BLSB01000039">
    <property type="protein sequence ID" value="GFP34988.1"/>
    <property type="molecule type" value="Genomic_DNA"/>
</dbReference>
<feature type="domain" description="UPF0033" evidence="2">
    <location>
        <begin position="17"/>
        <end position="41"/>
    </location>
</feature>
<dbReference type="Proteomes" id="UP000585609">
    <property type="component" value="Unassembled WGS sequence"/>
</dbReference>
<evidence type="ECO:0000313" key="9">
    <source>
        <dbReference type="EMBL" id="GFP40771.1"/>
    </source>
</evidence>
<dbReference type="PANTHER" id="PTHR33279">
    <property type="entry name" value="SULFUR CARRIER PROTEIN YEDF-RELATED"/>
    <property type="match status" value="1"/>
</dbReference>
<keyword evidence="16" id="KW-1185">Reference proteome</keyword>
<evidence type="ECO:0000313" key="4">
    <source>
        <dbReference type="EMBL" id="GFP21651.1"/>
    </source>
</evidence>
<evidence type="ECO:0000313" key="6">
    <source>
        <dbReference type="EMBL" id="GFP31389.1"/>
    </source>
</evidence>
<dbReference type="RefSeq" id="WP_176226760.1">
    <property type="nucleotide sequence ID" value="NZ_BLRU01000503.1"/>
</dbReference>
<dbReference type="AlphaFoldDB" id="A0A6V8PRI2"/>
<dbReference type="Proteomes" id="UP000588083">
    <property type="component" value="Unassembled WGS sequence"/>
</dbReference>
<evidence type="ECO:0000313" key="13">
    <source>
        <dbReference type="Proteomes" id="UP000576480"/>
    </source>
</evidence>
<evidence type="ECO:0000313" key="15">
    <source>
        <dbReference type="Proteomes" id="UP000585609"/>
    </source>
</evidence>
<dbReference type="Proteomes" id="UP000561271">
    <property type="component" value="Unassembled WGS sequence"/>
</dbReference>
<evidence type="ECO:0000313" key="7">
    <source>
        <dbReference type="EMBL" id="GFP34988.1"/>
    </source>
</evidence>
<evidence type="ECO:0000313" key="12">
    <source>
        <dbReference type="Proteomes" id="UP000574717"/>
    </source>
</evidence>
<evidence type="ECO:0000259" key="2">
    <source>
        <dbReference type="PROSITE" id="PS01148"/>
    </source>
</evidence>
<dbReference type="SUPFAM" id="SSF64307">
    <property type="entry name" value="SirA-like"/>
    <property type="match status" value="1"/>
</dbReference>
<dbReference type="Proteomes" id="UP000580051">
    <property type="component" value="Unassembled WGS sequence"/>
</dbReference>
<dbReference type="Proteomes" id="UP000574717">
    <property type="component" value="Unassembled WGS sequence"/>
</dbReference>
<dbReference type="EMBL" id="BLRW01000056">
    <property type="protein sequence ID" value="GFP23131.1"/>
    <property type="molecule type" value="Genomic_DNA"/>
</dbReference>
<dbReference type="EMBL" id="BLSC01000117">
    <property type="protein sequence ID" value="GFP37606.1"/>
    <property type="molecule type" value="Genomic_DNA"/>
</dbReference>
<evidence type="ECO:0000313" key="3">
    <source>
        <dbReference type="EMBL" id="GFP20545.1"/>
    </source>
</evidence>
<sequence length="87" mass="9695">MKEVEINGQPIKVVSTVNATGLFCPMPVVKLKLELEKVELNQVVELLADDPGIVEDLPAWCEGTNNKLLSIERNEKGIFVAYVEKQE</sequence>
<reference evidence="10 11" key="1">
    <citation type="journal article" date="2020" name="Front. Microbiol.">
        <title>Single-cell genomics of novel Actinobacteria with the Wood-Ljungdahl pathway discovered in a serpentinizing system.</title>
        <authorList>
            <person name="Merino N."/>
            <person name="Kawai M."/>
            <person name="Boyd E.S."/>
            <person name="Colman D.R."/>
            <person name="McGlynn S.E."/>
            <person name="Nealson K.H."/>
            <person name="Kurokawa K."/>
            <person name="Hongoh Y."/>
        </authorList>
    </citation>
    <scope>NUCLEOTIDE SEQUENCE [LARGE SCALE GENOMIC DNA]</scope>
    <source>
        <strain evidence="3 12">S03</strain>
        <strain evidence="4 14">S06</strain>
        <strain evidence="5 15">S09_30</strain>
        <strain evidence="6 16">S34</strain>
        <strain evidence="7 13">S43</strain>
        <strain evidence="8 10">S44</strain>
        <strain evidence="9 11">S47</strain>
    </source>
</reference>
<dbReference type="PROSITE" id="PS01148">
    <property type="entry name" value="UPF0033"/>
    <property type="match status" value="1"/>
</dbReference>
<protein>
    <recommendedName>
        <fullName evidence="2">UPF0033 domain-containing protein</fullName>
    </recommendedName>
</protein>
<dbReference type="PANTHER" id="PTHR33279:SF6">
    <property type="entry name" value="SULFUR CARRIER PROTEIN YEDF-RELATED"/>
    <property type="match status" value="1"/>
</dbReference>
<comment type="caution">
    <text evidence="7">The sequence shown here is derived from an EMBL/GenBank/DDBJ whole genome shotgun (WGS) entry which is preliminary data.</text>
</comment>
<dbReference type="InterPro" id="IPR001455">
    <property type="entry name" value="TusA-like"/>
</dbReference>
<evidence type="ECO:0000313" key="5">
    <source>
        <dbReference type="EMBL" id="GFP23131.1"/>
    </source>
</evidence>
<organism evidence="7 13">
    <name type="scientific">Candidatus Hakubella thermalkaliphila</name>
    <dbReference type="NCBI Taxonomy" id="2754717"/>
    <lineage>
        <taxon>Bacteria</taxon>
        <taxon>Bacillati</taxon>
        <taxon>Actinomycetota</taxon>
        <taxon>Actinomycetota incertae sedis</taxon>
        <taxon>Candidatus Hakubellales</taxon>
        <taxon>Candidatus Hakubellaceae</taxon>
        <taxon>Candidatus Hakubella</taxon>
    </lineage>
</organism>
<dbReference type="EMBL" id="BLRZ01000297">
    <property type="protein sequence ID" value="GFP31389.1"/>
    <property type="molecule type" value="Genomic_DNA"/>
</dbReference>
<accession>A0A6V8PRI2</accession>
<evidence type="ECO:0000256" key="1">
    <source>
        <dbReference type="ARBA" id="ARBA00008984"/>
    </source>
</evidence>
<dbReference type="Pfam" id="PF01206">
    <property type="entry name" value="TusA"/>
    <property type="match status" value="1"/>
</dbReference>
<evidence type="ECO:0000313" key="11">
    <source>
        <dbReference type="Proteomes" id="UP000569018"/>
    </source>
</evidence>
<proteinExistence type="inferred from homology"/>
<gene>
    <name evidence="3" type="ORF">HKBW3S03_02048</name>
    <name evidence="4" type="ORF">HKBW3S06_00878</name>
    <name evidence="5" type="ORF">HKBW3S09_00598</name>
    <name evidence="6" type="ORF">HKBW3S34_02309</name>
    <name evidence="7" type="ORF">HKBW3S43_00780</name>
    <name evidence="8" type="ORF">HKBW3S44_01282</name>
    <name evidence="9" type="ORF">HKBW3S47_02468</name>
</gene>
<dbReference type="Gene3D" id="3.30.110.40">
    <property type="entry name" value="TusA-like domain"/>
    <property type="match status" value="1"/>
</dbReference>
<dbReference type="CDD" id="cd00291">
    <property type="entry name" value="SirA_YedF_YeeD"/>
    <property type="match status" value="1"/>
</dbReference>
<dbReference type="EMBL" id="BLSD01000453">
    <property type="protein sequence ID" value="GFP40771.1"/>
    <property type="molecule type" value="Genomic_DNA"/>
</dbReference>
<evidence type="ECO:0000313" key="14">
    <source>
        <dbReference type="Proteomes" id="UP000580051"/>
    </source>
</evidence>